<reference evidence="1" key="2">
    <citation type="submission" date="2025-08" db="UniProtKB">
        <authorList>
            <consortium name="Ensembl"/>
        </authorList>
    </citation>
    <scope>IDENTIFICATION</scope>
</reference>
<name>A0A0D9SCR4_CHLSB</name>
<proteinExistence type="predicted"/>
<accession>A0A0D9SCR4</accession>
<dbReference type="AlphaFoldDB" id="A0A0D9SCR4"/>
<protein>
    <submittedName>
        <fullName evidence="1">Uncharacterized protein</fullName>
    </submittedName>
</protein>
<dbReference type="Proteomes" id="UP000029965">
    <property type="component" value="Chromosome 21"/>
</dbReference>
<reference evidence="1 2" key="1">
    <citation type="submission" date="2014-03" db="EMBL/GenBank/DDBJ databases">
        <authorList>
            <person name="Warren W."/>
            <person name="Wilson R.K."/>
        </authorList>
    </citation>
    <scope>NUCLEOTIDE SEQUENCE</scope>
</reference>
<keyword evidence="2" id="KW-1185">Reference proteome</keyword>
<dbReference type="Bgee" id="ENSCSAG00000019143">
    <property type="expression patterns" value="Expressed in liver and 7 other cell types or tissues"/>
</dbReference>
<organism evidence="1 2">
    <name type="scientific">Chlorocebus sabaeus</name>
    <name type="common">Green monkey</name>
    <name type="synonym">Simia sabaea</name>
    <dbReference type="NCBI Taxonomy" id="60711"/>
    <lineage>
        <taxon>Eukaryota</taxon>
        <taxon>Metazoa</taxon>
        <taxon>Chordata</taxon>
        <taxon>Craniata</taxon>
        <taxon>Vertebrata</taxon>
        <taxon>Euteleostomi</taxon>
        <taxon>Mammalia</taxon>
        <taxon>Eutheria</taxon>
        <taxon>Euarchontoglires</taxon>
        <taxon>Primates</taxon>
        <taxon>Haplorrhini</taxon>
        <taxon>Catarrhini</taxon>
        <taxon>Cercopithecidae</taxon>
        <taxon>Cercopithecinae</taxon>
        <taxon>Chlorocebus</taxon>
    </lineage>
</organism>
<sequence>QKGGVEGKWQEDAVLSWCPLAFTVVPSKQLSELWYICSD</sequence>
<reference evidence="1" key="3">
    <citation type="submission" date="2025-09" db="UniProtKB">
        <authorList>
            <consortium name="Ensembl"/>
        </authorList>
    </citation>
    <scope>IDENTIFICATION</scope>
</reference>
<evidence type="ECO:0000313" key="2">
    <source>
        <dbReference type="Proteomes" id="UP000029965"/>
    </source>
</evidence>
<dbReference type="EMBL" id="AQIB01019426">
    <property type="status" value="NOT_ANNOTATED_CDS"/>
    <property type="molecule type" value="Genomic_DNA"/>
</dbReference>
<dbReference type="Ensembl" id="ENSCSAT00000019233.1">
    <property type="protein sequence ID" value="ENSCSAP00000018653.1"/>
    <property type="gene ID" value="ENSCSAG00000019143.1"/>
</dbReference>
<evidence type="ECO:0000313" key="1">
    <source>
        <dbReference type="Ensembl" id="ENSCSAP00000018653.1"/>
    </source>
</evidence>
<dbReference type="eggNOG" id="ENOG502TF46">
    <property type="taxonomic scope" value="Eukaryota"/>
</dbReference>